<keyword evidence="19" id="KW-1185">Reference proteome</keyword>
<feature type="domain" description="Myosin motor" evidence="16">
    <location>
        <begin position="9"/>
        <end position="691"/>
    </location>
</feature>
<dbReference type="GO" id="GO:0000146">
    <property type="term" value="F:microfilament motor activity"/>
    <property type="evidence" value="ECO:0007669"/>
    <property type="project" value="TreeGrafter"/>
</dbReference>
<dbReference type="EMBL" id="AJWJ01000354">
    <property type="protein sequence ID" value="KAF2071647.1"/>
    <property type="molecule type" value="Genomic_DNA"/>
</dbReference>
<evidence type="ECO:0000256" key="6">
    <source>
        <dbReference type="ARBA" id="ARBA00022741"/>
    </source>
</evidence>
<dbReference type="InterPro" id="IPR036961">
    <property type="entry name" value="Kinesin_motor_dom_sf"/>
</dbReference>
<dbReference type="Pfam" id="PF00063">
    <property type="entry name" value="Myosin_head"/>
    <property type="match status" value="1"/>
</dbReference>
<comment type="similarity">
    <text evidence="2 13">Belongs to the TRAFAC class myosin-kinesin ATPase superfamily. Myosin family.</text>
</comment>
<feature type="binding site" evidence="13">
    <location>
        <begin position="102"/>
        <end position="109"/>
    </location>
    <ligand>
        <name>ATP</name>
        <dbReference type="ChEBI" id="CHEBI:30616"/>
    </ligand>
</feature>
<keyword evidence="9 13" id="KW-0505">Motor protein</keyword>
<feature type="compositionally biased region" description="Polar residues" evidence="14">
    <location>
        <begin position="914"/>
        <end position="932"/>
    </location>
</feature>
<keyword evidence="10 13" id="KW-0009">Actin-binding</keyword>
<dbReference type="InterPro" id="IPR001452">
    <property type="entry name" value="SH3_domain"/>
</dbReference>
<feature type="region of interest" description="Disordered" evidence="14">
    <location>
        <begin position="914"/>
        <end position="1073"/>
    </location>
</feature>
<dbReference type="Pfam" id="PF06017">
    <property type="entry name" value="Myosin_TH1"/>
    <property type="match status" value="1"/>
</dbReference>
<feature type="region of interest" description="Actin-binding" evidence="13">
    <location>
        <begin position="565"/>
        <end position="587"/>
    </location>
</feature>
<dbReference type="GO" id="GO:0070687">
    <property type="term" value="C:macropinocytic cup cytoskeleton"/>
    <property type="evidence" value="ECO:0007669"/>
    <property type="project" value="UniProtKB-ARBA"/>
</dbReference>
<keyword evidence="4 12" id="KW-0728">SH3 domain</keyword>
<feature type="compositionally biased region" description="Low complexity" evidence="14">
    <location>
        <begin position="944"/>
        <end position="955"/>
    </location>
</feature>
<dbReference type="GO" id="GO:0032027">
    <property type="term" value="F:myosin light chain binding"/>
    <property type="evidence" value="ECO:0007669"/>
    <property type="project" value="UniProtKB-ARBA"/>
</dbReference>
<evidence type="ECO:0000256" key="10">
    <source>
        <dbReference type="ARBA" id="ARBA00023203"/>
    </source>
</evidence>
<evidence type="ECO:0000256" key="11">
    <source>
        <dbReference type="ARBA" id="ARBA00037818"/>
    </source>
</evidence>
<accession>A0A8J4PR09</accession>
<reference evidence="18" key="1">
    <citation type="submission" date="2020-01" db="EMBL/GenBank/DDBJ databases">
        <title>Development of genomics and gene disruption for Polysphondylium violaceum indicates a role for the polyketide synthase stlB in stalk morphogenesis.</title>
        <authorList>
            <person name="Narita B."/>
            <person name="Kawabe Y."/>
            <person name="Kin K."/>
            <person name="Saito T."/>
            <person name="Gibbs R."/>
            <person name="Kuspa A."/>
            <person name="Muzny D."/>
            <person name="Queller D."/>
            <person name="Richards S."/>
            <person name="Strassman J."/>
            <person name="Sucgang R."/>
            <person name="Worley K."/>
            <person name="Schaap P."/>
        </authorList>
    </citation>
    <scope>NUCLEOTIDE SEQUENCE</scope>
    <source>
        <strain evidence="18">QSvi11</strain>
    </source>
</reference>
<dbReference type="GO" id="GO:0051015">
    <property type="term" value="F:actin filament binding"/>
    <property type="evidence" value="ECO:0007669"/>
    <property type="project" value="UniProtKB-ARBA"/>
</dbReference>
<dbReference type="SMART" id="SM00326">
    <property type="entry name" value="SH3"/>
    <property type="match status" value="1"/>
</dbReference>
<dbReference type="GO" id="GO:0030175">
    <property type="term" value="C:filopodium"/>
    <property type="evidence" value="ECO:0007669"/>
    <property type="project" value="UniProtKB-ARBA"/>
</dbReference>
<dbReference type="GO" id="GO:0005911">
    <property type="term" value="C:cell-cell junction"/>
    <property type="evidence" value="ECO:0007669"/>
    <property type="project" value="UniProtKB-ARBA"/>
</dbReference>
<feature type="domain" description="TH1" evidence="17">
    <location>
        <begin position="729"/>
        <end position="912"/>
    </location>
</feature>
<evidence type="ECO:0008006" key="20">
    <source>
        <dbReference type="Google" id="ProtNLM"/>
    </source>
</evidence>
<keyword evidence="8 13" id="KW-0518">Myosin</keyword>
<evidence type="ECO:0000256" key="12">
    <source>
        <dbReference type="PROSITE-ProRule" id="PRU00192"/>
    </source>
</evidence>
<dbReference type="Gene3D" id="2.30.30.40">
    <property type="entry name" value="SH3 Domains"/>
    <property type="match status" value="1"/>
</dbReference>
<dbReference type="GO" id="GO:0045160">
    <property type="term" value="C:myosin I complex"/>
    <property type="evidence" value="ECO:0007669"/>
    <property type="project" value="UniProtKB-ARBA"/>
</dbReference>
<evidence type="ECO:0000256" key="7">
    <source>
        <dbReference type="ARBA" id="ARBA00022840"/>
    </source>
</evidence>
<feature type="domain" description="SH3" evidence="15">
    <location>
        <begin position="1071"/>
        <end position="1126"/>
    </location>
</feature>
<dbReference type="PROSITE" id="PS50002">
    <property type="entry name" value="SH3"/>
    <property type="match status" value="1"/>
</dbReference>
<dbReference type="PANTHER" id="PTHR13140">
    <property type="entry name" value="MYOSIN"/>
    <property type="match status" value="1"/>
</dbReference>
<comment type="subcellular location">
    <subcellularLocation>
        <location evidence="11">Cell projection</location>
        <location evidence="11">Pseudopodium</location>
    </subcellularLocation>
    <subcellularLocation>
        <location evidence="1">Cytoplasm</location>
        <location evidence="1">Cell cortex</location>
    </subcellularLocation>
</comment>
<dbReference type="CDD" id="cd01378">
    <property type="entry name" value="MYSc_Myo1"/>
    <property type="match status" value="1"/>
</dbReference>
<keyword evidence="6 13" id="KW-0547">Nucleotide-binding</keyword>
<dbReference type="Gene3D" id="1.20.120.720">
    <property type="entry name" value="Myosin VI head, motor domain, U50 subdomain"/>
    <property type="match status" value="1"/>
</dbReference>
<dbReference type="CDD" id="cd00174">
    <property type="entry name" value="SH3"/>
    <property type="match status" value="1"/>
</dbReference>
<gene>
    <name evidence="18" type="ORF">CYY_007040</name>
</gene>
<feature type="compositionally biased region" description="Low complexity" evidence="14">
    <location>
        <begin position="999"/>
        <end position="1021"/>
    </location>
</feature>
<protein>
    <recommendedName>
        <fullName evidence="20">Myosin IB</fullName>
    </recommendedName>
</protein>
<evidence type="ECO:0000259" key="16">
    <source>
        <dbReference type="PROSITE" id="PS51456"/>
    </source>
</evidence>
<keyword evidence="7 13" id="KW-0067">ATP-binding</keyword>
<dbReference type="Gene3D" id="1.10.10.820">
    <property type="match status" value="1"/>
</dbReference>
<dbReference type="AlphaFoldDB" id="A0A8J4PR09"/>
<dbReference type="FunFam" id="1.20.58.530:FF:000007">
    <property type="entry name" value="Myosin IE"/>
    <property type="match status" value="1"/>
</dbReference>
<dbReference type="FunFam" id="1.10.10.820:FF:000001">
    <property type="entry name" value="Myosin heavy chain"/>
    <property type="match status" value="1"/>
</dbReference>
<dbReference type="InterPro" id="IPR036028">
    <property type="entry name" value="SH3-like_dom_sf"/>
</dbReference>
<dbReference type="GO" id="GO:0043327">
    <property type="term" value="P:chemotaxis to cAMP"/>
    <property type="evidence" value="ECO:0007669"/>
    <property type="project" value="UniProtKB-ARBA"/>
</dbReference>
<feature type="compositionally biased region" description="Gly residues" evidence="14">
    <location>
        <begin position="988"/>
        <end position="998"/>
    </location>
</feature>
<evidence type="ECO:0000256" key="1">
    <source>
        <dbReference type="ARBA" id="ARBA00004544"/>
    </source>
</evidence>
<dbReference type="PANTHER" id="PTHR13140:SF729">
    <property type="entry name" value="UNCONVENTIONAL MYOSIN-IE"/>
    <property type="match status" value="1"/>
</dbReference>
<dbReference type="OrthoDB" id="6108017at2759"/>
<dbReference type="PRINTS" id="PR00193">
    <property type="entry name" value="MYOSINHEAVY"/>
</dbReference>
<evidence type="ECO:0000256" key="8">
    <source>
        <dbReference type="ARBA" id="ARBA00023123"/>
    </source>
</evidence>
<dbReference type="GO" id="GO:0061851">
    <property type="term" value="C:leading edge of lamellipodium"/>
    <property type="evidence" value="ECO:0007669"/>
    <property type="project" value="UniProtKB-ARBA"/>
</dbReference>
<dbReference type="PRINTS" id="PR00452">
    <property type="entry name" value="SH3DOMAIN"/>
</dbReference>
<dbReference type="Gene3D" id="1.20.5.4820">
    <property type="match status" value="1"/>
</dbReference>
<organism evidence="18 19">
    <name type="scientific">Polysphondylium violaceum</name>
    <dbReference type="NCBI Taxonomy" id="133409"/>
    <lineage>
        <taxon>Eukaryota</taxon>
        <taxon>Amoebozoa</taxon>
        <taxon>Evosea</taxon>
        <taxon>Eumycetozoa</taxon>
        <taxon>Dictyostelia</taxon>
        <taxon>Dictyosteliales</taxon>
        <taxon>Dictyosteliaceae</taxon>
        <taxon>Polysphondylium</taxon>
    </lineage>
</organism>
<dbReference type="SUPFAM" id="SSF50044">
    <property type="entry name" value="SH3-domain"/>
    <property type="match status" value="1"/>
</dbReference>
<evidence type="ECO:0000259" key="15">
    <source>
        <dbReference type="PROSITE" id="PS50002"/>
    </source>
</evidence>
<dbReference type="GO" id="GO:0005886">
    <property type="term" value="C:plasma membrane"/>
    <property type="evidence" value="ECO:0007669"/>
    <property type="project" value="UniProtKB-ARBA"/>
</dbReference>
<evidence type="ECO:0000256" key="14">
    <source>
        <dbReference type="SAM" id="MobiDB-lite"/>
    </source>
</evidence>
<sequence>MSKKVQAKQGTDDLVMLPKISEEEIVENLKKRYMNDFIYTNIGPVLISVNPFRNLGNTGEEYIEAYRGKHAQEVPPHVYQLAESAYRAMKNDQENQCVIISGESGAGKTEAAKMIMNYISAVSGGSEKVEYVKHVILGSNPLLEAFGNAKTLRNNNSSRFGKYFEIQFDKAGDPVGGKIYNYLLEKSRVVYQSPDERNFHIFYQLLAGASAQEKRDLVLGKPEDYYYLNQSQCYTVDGVNDAADYKEVREAMDTIGMTADEQSTVIRLVACILHIGNIYFIEDDKGNAQVYDPNALQLAASMLCIDAATLQNAILFRVINTGGAGGSGNRRSTYNVPQNVGQANGARDALARTIYDRMFTWLVERVNQALSYYKSPFQNVIGILDIFGFEIFQQNGFEQFCINFVNEKLQQFFIELTLKAEQEEYVKEGIKWEPIKYFNNQIVCDLIEGKQPPGIFSLLDDICSTLHAQSTGTDQKFLEKMAGIYDGHLHWRSMTGAFAVKHYAGEVTYEAEGFSDKNKDTLFFDLIEAVQTSKLPFLTALFNEDTGSLQKKRPTTAGFKIKNSAGELMKTLAQCTPHYIRCIKPNETKKAKDWENSRVKHQVQYLGLLENVRVRRAGFAYRAPFERFLRRYKKLSSKTWGIWGEWKGDAKEGAKIIIQDLNLEAGQWQMGASKIFIRHPETVFHLEEALDRKDYDCTVRIQKAFRNWKAKKHSLEQRAQIAHMFKDKKERQRNSIERKFTTDYMDFDNQFGIHEAIQNAQKKERLVFADTVNKIDRRGKVKPWELVATDQALYIVEKAIKKKVLTHTLLRRVGIRDIRGVSISTLSDNVIVLHLPEYDQVIENDKKTELIIVLVENYKALGGGALNVQFSDRINYALKKGEQKEISFSKNEQFPTAQIKKGGKGLVVSIASGLPSSTDSTPKNYNPNAVATSSLKAPEKAAAKKSAARAAPTASQLTQMAASTAGAGAGRGAPQQQQQQQRMPPPNMGGGAPMGAGRGAPQQQAQPQQQRMPPPNMGGQPAATGAPRQLPNPTGGAQPAGRGAPMGAGRGAPASGAGRPLPQVAKPAPAPARPTCKALYDYEASSGDELTFSEGDIITIIQKDNGGWWEGELRGKRGWIPANYVQ</sequence>
<dbReference type="GO" id="GO:0005829">
    <property type="term" value="C:cytosol"/>
    <property type="evidence" value="ECO:0007669"/>
    <property type="project" value="UniProtKB-ARBA"/>
</dbReference>
<dbReference type="PROSITE" id="PS51757">
    <property type="entry name" value="TH1"/>
    <property type="match status" value="1"/>
</dbReference>
<dbReference type="GO" id="GO:0005524">
    <property type="term" value="F:ATP binding"/>
    <property type="evidence" value="ECO:0007669"/>
    <property type="project" value="UniProtKB-UniRule"/>
</dbReference>
<evidence type="ECO:0000256" key="5">
    <source>
        <dbReference type="ARBA" id="ARBA00022500"/>
    </source>
</evidence>
<dbReference type="GO" id="GO:0005543">
    <property type="term" value="F:phospholipid binding"/>
    <property type="evidence" value="ECO:0007669"/>
    <property type="project" value="UniProtKB-ARBA"/>
</dbReference>
<proteinExistence type="inferred from homology"/>
<dbReference type="GO" id="GO:0007015">
    <property type="term" value="P:actin filament organization"/>
    <property type="evidence" value="ECO:0007669"/>
    <property type="project" value="TreeGrafter"/>
</dbReference>
<evidence type="ECO:0000313" key="18">
    <source>
        <dbReference type="EMBL" id="KAF2071647.1"/>
    </source>
</evidence>
<comment type="subunit">
    <text evidence="3">Myosin I heavy chain is single-headed. Dimer of a heavy and a light chain. Inability to self-assemble into filaments.</text>
</comment>
<evidence type="ECO:0000256" key="2">
    <source>
        <dbReference type="ARBA" id="ARBA00008314"/>
    </source>
</evidence>
<evidence type="ECO:0000256" key="9">
    <source>
        <dbReference type="ARBA" id="ARBA00023175"/>
    </source>
</evidence>
<keyword evidence="5" id="KW-0145">Chemotaxis</keyword>
<dbReference type="Gene3D" id="1.20.58.530">
    <property type="match status" value="1"/>
</dbReference>
<evidence type="ECO:0000313" key="19">
    <source>
        <dbReference type="Proteomes" id="UP000695562"/>
    </source>
</evidence>
<dbReference type="Pfam" id="PF00018">
    <property type="entry name" value="SH3_1"/>
    <property type="match status" value="1"/>
</dbReference>
<dbReference type="InterPro" id="IPR027417">
    <property type="entry name" value="P-loop_NTPase"/>
</dbReference>
<feature type="compositionally biased region" description="Low complexity" evidence="14">
    <location>
        <begin position="1051"/>
        <end position="1060"/>
    </location>
</feature>
<dbReference type="Gene3D" id="3.40.850.10">
    <property type="entry name" value="Kinesin motor domain"/>
    <property type="match status" value="1"/>
</dbReference>
<dbReference type="FunFam" id="2.30.30.40:FF:000072">
    <property type="entry name" value="Unconventional Myosin IB"/>
    <property type="match status" value="1"/>
</dbReference>
<feature type="compositionally biased region" description="Low complexity" evidence="14">
    <location>
        <begin position="972"/>
        <end position="982"/>
    </location>
</feature>
<dbReference type="InterPro" id="IPR010926">
    <property type="entry name" value="Myosin_TH1"/>
</dbReference>
<evidence type="ECO:0000256" key="13">
    <source>
        <dbReference type="PROSITE-ProRule" id="PRU00782"/>
    </source>
</evidence>
<dbReference type="InterPro" id="IPR036072">
    <property type="entry name" value="MYSc_Myo1"/>
</dbReference>
<dbReference type="PROSITE" id="PS51456">
    <property type="entry name" value="MYOSIN_MOTOR"/>
    <property type="match status" value="1"/>
</dbReference>
<evidence type="ECO:0000256" key="4">
    <source>
        <dbReference type="ARBA" id="ARBA00022443"/>
    </source>
</evidence>
<dbReference type="GO" id="GO:0062201">
    <property type="term" value="C:actin wave"/>
    <property type="evidence" value="ECO:0007669"/>
    <property type="project" value="UniProtKB-ARBA"/>
</dbReference>
<dbReference type="GO" id="GO:0031143">
    <property type="term" value="C:pseudopodium"/>
    <property type="evidence" value="ECO:0007669"/>
    <property type="project" value="UniProtKB-SubCell"/>
</dbReference>
<comment type="caution">
    <text evidence="18">The sequence shown here is derived from an EMBL/GenBank/DDBJ whole genome shotgun (WGS) entry which is preliminary data.</text>
</comment>
<dbReference type="GO" id="GO:0006909">
    <property type="term" value="P:phagocytosis"/>
    <property type="evidence" value="ECO:0007669"/>
    <property type="project" value="UniProtKB-ARBA"/>
</dbReference>
<evidence type="ECO:0000259" key="17">
    <source>
        <dbReference type="PROSITE" id="PS51757"/>
    </source>
</evidence>
<dbReference type="InterPro" id="IPR001609">
    <property type="entry name" value="Myosin_head_motor_dom-like"/>
</dbReference>
<name>A0A8J4PR09_9MYCE</name>
<dbReference type="SMART" id="SM00242">
    <property type="entry name" value="MYSc"/>
    <property type="match status" value="1"/>
</dbReference>
<evidence type="ECO:0000256" key="3">
    <source>
        <dbReference type="ARBA" id="ARBA00011190"/>
    </source>
</evidence>
<dbReference type="Proteomes" id="UP000695562">
    <property type="component" value="Unassembled WGS sequence"/>
</dbReference>
<dbReference type="SUPFAM" id="SSF52540">
    <property type="entry name" value="P-loop containing nucleoside triphosphate hydrolases"/>
    <property type="match status" value="1"/>
</dbReference>